<dbReference type="EMBL" id="GBRH01276836">
    <property type="protein sequence ID" value="JAD21059.1"/>
    <property type="molecule type" value="Transcribed_RNA"/>
</dbReference>
<accession>A0A0A8Y503</accession>
<sequence length="58" mass="7041">MLLATNRGYDPIQVAFKQRNVRQELQKLLCMQWQDMEIDRSMHKGCRLHARRTMRLQP</sequence>
<protein>
    <submittedName>
        <fullName evidence="1">Uncharacterized protein</fullName>
    </submittedName>
</protein>
<reference evidence="1" key="1">
    <citation type="submission" date="2014-09" db="EMBL/GenBank/DDBJ databases">
        <authorList>
            <person name="Magalhaes I.L.F."/>
            <person name="Oliveira U."/>
            <person name="Santos F.R."/>
            <person name="Vidigal T.H.D.A."/>
            <person name="Brescovit A.D."/>
            <person name="Santos A.J."/>
        </authorList>
    </citation>
    <scope>NUCLEOTIDE SEQUENCE</scope>
    <source>
        <tissue evidence="1">Shoot tissue taken approximately 20 cm above the soil surface</tissue>
    </source>
</reference>
<proteinExistence type="predicted"/>
<reference evidence="1" key="2">
    <citation type="journal article" date="2015" name="Data Brief">
        <title>Shoot transcriptome of the giant reed, Arundo donax.</title>
        <authorList>
            <person name="Barrero R.A."/>
            <person name="Guerrero F.D."/>
            <person name="Moolhuijzen P."/>
            <person name="Goolsby J.A."/>
            <person name="Tidwell J."/>
            <person name="Bellgard S.E."/>
            <person name="Bellgard M.I."/>
        </authorList>
    </citation>
    <scope>NUCLEOTIDE SEQUENCE</scope>
    <source>
        <tissue evidence="1">Shoot tissue taken approximately 20 cm above the soil surface</tissue>
    </source>
</reference>
<evidence type="ECO:0000313" key="1">
    <source>
        <dbReference type="EMBL" id="JAD21059.1"/>
    </source>
</evidence>
<name>A0A0A8Y503_ARUDO</name>
<organism evidence="1">
    <name type="scientific">Arundo donax</name>
    <name type="common">Giant reed</name>
    <name type="synonym">Donax arundinaceus</name>
    <dbReference type="NCBI Taxonomy" id="35708"/>
    <lineage>
        <taxon>Eukaryota</taxon>
        <taxon>Viridiplantae</taxon>
        <taxon>Streptophyta</taxon>
        <taxon>Embryophyta</taxon>
        <taxon>Tracheophyta</taxon>
        <taxon>Spermatophyta</taxon>
        <taxon>Magnoliopsida</taxon>
        <taxon>Liliopsida</taxon>
        <taxon>Poales</taxon>
        <taxon>Poaceae</taxon>
        <taxon>PACMAD clade</taxon>
        <taxon>Arundinoideae</taxon>
        <taxon>Arundineae</taxon>
        <taxon>Arundo</taxon>
    </lineage>
</organism>
<dbReference type="AlphaFoldDB" id="A0A0A8Y503"/>